<dbReference type="PANTHER" id="PTHR34220">
    <property type="entry name" value="SENSOR HISTIDINE KINASE YPDA"/>
    <property type="match status" value="1"/>
</dbReference>
<dbReference type="InterPro" id="IPR036890">
    <property type="entry name" value="HATPase_C_sf"/>
</dbReference>
<evidence type="ECO:0000256" key="1">
    <source>
        <dbReference type="SAM" id="Phobius"/>
    </source>
</evidence>
<accession>A0A1F6TFM5</accession>
<reference evidence="3 4" key="1">
    <citation type="journal article" date="2016" name="Nat. Commun.">
        <title>Thousands of microbial genomes shed light on interconnected biogeochemical processes in an aquifer system.</title>
        <authorList>
            <person name="Anantharaman K."/>
            <person name="Brown C.T."/>
            <person name="Hug L.A."/>
            <person name="Sharon I."/>
            <person name="Castelle C.J."/>
            <person name="Probst A.J."/>
            <person name="Thomas B.C."/>
            <person name="Singh A."/>
            <person name="Wilkins M.J."/>
            <person name="Karaoz U."/>
            <person name="Brodie E.L."/>
            <person name="Williams K.H."/>
            <person name="Hubbard S.S."/>
            <person name="Banfield J.F."/>
        </authorList>
    </citation>
    <scope>NUCLEOTIDE SEQUENCE [LARGE SCALE GENOMIC DNA]</scope>
</reference>
<dbReference type="EMBL" id="MFSY01000127">
    <property type="protein sequence ID" value="OGI43933.1"/>
    <property type="molecule type" value="Genomic_DNA"/>
</dbReference>
<feature type="transmembrane region" description="Helical" evidence="1">
    <location>
        <begin position="122"/>
        <end position="142"/>
    </location>
</feature>
<keyword evidence="1" id="KW-1133">Transmembrane helix</keyword>
<keyword evidence="1" id="KW-0472">Membrane</keyword>
<feature type="transmembrane region" description="Helical" evidence="1">
    <location>
        <begin position="82"/>
        <end position="106"/>
    </location>
</feature>
<name>A0A1F6TFM5_9PROT</name>
<dbReference type="STRING" id="1817764.A2637_06435"/>
<dbReference type="Pfam" id="PF06580">
    <property type="entry name" value="His_kinase"/>
    <property type="match status" value="1"/>
</dbReference>
<dbReference type="Proteomes" id="UP000179360">
    <property type="component" value="Unassembled WGS sequence"/>
</dbReference>
<gene>
    <name evidence="3" type="ORF">A2637_06435</name>
</gene>
<dbReference type="Gene3D" id="3.30.565.10">
    <property type="entry name" value="Histidine kinase-like ATPase, C-terminal domain"/>
    <property type="match status" value="1"/>
</dbReference>
<dbReference type="AlphaFoldDB" id="A0A1F6TFM5"/>
<dbReference type="InterPro" id="IPR050640">
    <property type="entry name" value="Bact_2-comp_sensor_kinase"/>
</dbReference>
<evidence type="ECO:0000313" key="4">
    <source>
        <dbReference type="Proteomes" id="UP000179360"/>
    </source>
</evidence>
<comment type="caution">
    <text evidence="3">The sequence shown here is derived from an EMBL/GenBank/DDBJ whole genome shotgun (WGS) entry which is preliminary data.</text>
</comment>
<feature type="transmembrane region" description="Helical" evidence="1">
    <location>
        <begin position="49"/>
        <end position="70"/>
    </location>
</feature>
<feature type="domain" description="Signal transduction histidine kinase internal region" evidence="2">
    <location>
        <begin position="157"/>
        <end position="235"/>
    </location>
</feature>
<dbReference type="InterPro" id="IPR010559">
    <property type="entry name" value="Sig_transdc_His_kin_internal"/>
</dbReference>
<dbReference type="PANTHER" id="PTHR34220:SF7">
    <property type="entry name" value="SENSOR HISTIDINE KINASE YPDA"/>
    <property type="match status" value="1"/>
</dbReference>
<sequence length="350" mass="38841">MEEVDADFLPNFCHGWVVFNVAVIAEMLALVIALVMPRSVLSPTLAQDLLLISVYVQWIALTGTAVLCLARGRLNRLPNLRALGTAYLVLLAVTIAVAEAAVWLLWLTGRISTPRPVWHGDLHILSLTISAIINGLLLRYFLAKHELKRRTLSEARAKLQALQSRIRPHFVFNSLNIIASLTRSAPAKAETAIENMADLFRMMLAEDETLVPVKNEVDVAKKYLALENLRLDSRLQVEWDIGTFPRKAVMPVLTLQPLLENAIQHGIEPLPAGGAVSVRLWEENDKIHIRVVNPLPAKKPKRAEAAPSRTLENMRSRFQSYYGDAATLDAAENDGRFTVTVTLPTRGGES</sequence>
<evidence type="ECO:0000259" key="2">
    <source>
        <dbReference type="Pfam" id="PF06580"/>
    </source>
</evidence>
<keyword evidence="1" id="KW-0812">Transmembrane</keyword>
<proteinExistence type="predicted"/>
<organism evidence="3 4">
    <name type="scientific">Candidatus Muproteobacteria bacterium RIFCSPHIGHO2_01_FULL_65_16</name>
    <dbReference type="NCBI Taxonomy" id="1817764"/>
    <lineage>
        <taxon>Bacteria</taxon>
        <taxon>Pseudomonadati</taxon>
        <taxon>Pseudomonadota</taxon>
        <taxon>Candidatus Muproteobacteria</taxon>
    </lineage>
</organism>
<dbReference type="GO" id="GO:0000155">
    <property type="term" value="F:phosphorelay sensor kinase activity"/>
    <property type="evidence" value="ECO:0007669"/>
    <property type="project" value="InterPro"/>
</dbReference>
<evidence type="ECO:0000313" key="3">
    <source>
        <dbReference type="EMBL" id="OGI43933.1"/>
    </source>
</evidence>
<feature type="transmembrane region" description="Helical" evidence="1">
    <location>
        <begin position="12"/>
        <end position="37"/>
    </location>
</feature>
<dbReference type="SUPFAM" id="SSF55874">
    <property type="entry name" value="ATPase domain of HSP90 chaperone/DNA topoisomerase II/histidine kinase"/>
    <property type="match status" value="1"/>
</dbReference>
<protein>
    <recommendedName>
        <fullName evidence="2">Signal transduction histidine kinase internal region domain-containing protein</fullName>
    </recommendedName>
</protein>
<dbReference type="GO" id="GO:0016020">
    <property type="term" value="C:membrane"/>
    <property type="evidence" value="ECO:0007669"/>
    <property type="project" value="InterPro"/>
</dbReference>